<dbReference type="AlphaFoldDB" id="A0A511N4Z7"/>
<dbReference type="Pfam" id="PF00583">
    <property type="entry name" value="Acetyltransf_1"/>
    <property type="match status" value="1"/>
</dbReference>
<accession>A0A511N4Z7</accession>
<dbReference type="GO" id="GO:0016747">
    <property type="term" value="F:acyltransferase activity, transferring groups other than amino-acyl groups"/>
    <property type="evidence" value="ECO:0007669"/>
    <property type="project" value="InterPro"/>
</dbReference>
<name>A0A511N4Z7_DEIC1</name>
<evidence type="ECO:0000259" key="1">
    <source>
        <dbReference type="PROSITE" id="PS51186"/>
    </source>
</evidence>
<dbReference type="PROSITE" id="PS51186">
    <property type="entry name" value="GNAT"/>
    <property type="match status" value="1"/>
</dbReference>
<organism evidence="2 3">
    <name type="scientific">Deinococcus cellulosilyticus (strain DSM 18568 / NBRC 106333 / KACC 11606 / 5516J-15)</name>
    <dbReference type="NCBI Taxonomy" id="1223518"/>
    <lineage>
        <taxon>Bacteria</taxon>
        <taxon>Thermotogati</taxon>
        <taxon>Deinococcota</taxon>
        <taxon>Deinococci</taxon>
        <taxon>Deinococcales</taxon>
        <taxon>Deinococcaceae</taxon>
        <taxon>Deinococcus</taxon>
    </lineage>
</organism>
<reference evidence="2 3" key="1">
    <citation type="submission" date="2019-07" db="EMBL/GenBank/DDBJ databases">
        <title>Whole genome shotgun sequence of Deinococcus cellulosilyticus NBRC 106333.</title>
        <authorList>
            <person name="Hosoyama A."/>
            <person name="Uohara A."/>
            <person name="Ohji S."/>
            <person name="Ichikawa N."/>
        </authorList>
    </citation>
    <scope>NUCLEOTIDE SEQUENCE [LARGE SCALE GENOMIC DNA]</scope>
    <source>
        <strain evidence="2 3">NBRC 106333</strain>
    </source>
</reference>
<dbReference type="SUPFAM" id="SSF55729">
    <property type="entry name" value="Acyl-CoA N-acyltransferases (Nat)"/>
    <property type="match status" value="1"/>
</dbReference>
<gene>
    <name evidence="2" type="ORF">DC3_31610</name>
</gene>
<dbReference type="EMBL" id="BJXB01000014">
    <property type="protein sequence ID" value="GEM47526.1"/>
    <property type="molecule type" value="Genomic_DNA"/>
</dbReference>
<dbReference type="InterPro" id="IPR000182">
    <property type="entry name" value="GNAT_dom"/>
</dbReference>
<sequence>MQKTITYLEMKSPDQLKPKHHPEHVLEVRVCKHQDYRLNRFFYQWIGSAYRWTDRLPWSDEKWQEMCEQPGVHLAIVYLDHTPIGYAELWEHPQECEIKFFGLADRYIGRGLGGPALTRVIEAAWSLGAHRVFLNTCDWDHPNALKNYLARGFQVYHEETV</sequence>
<evidence type="ECO:0000313" key="2">
    <source>
        <dbReference type="EMBL" id="GEM47526.1"/>
    </source>
</evidence>
<evidence type="ECO:0000313" key="3">
    <source>
        <dbReference type="Proteomes" id="UP000321306"/>
    </source>
</evidence>
<comment type="caution">
    <text evidence="2">The sequence shown here is derived from an EMBL/GenBank/DDBJ whole genome shotgun (WGS) entry which is preliminary data.</text>
</comment>
<dbReference type="RefSeq" id="WP_146885850.1">
    <property type="nucleotide sequence ID" value="NZ_BJXB01000014.1"/>
</dbReference>
<dbReference type="Gene3D" id="3.40.630.30">
    <property type="match status" value="1"/>
</dbReference>
<dbReference type="InterPro" id="IPR016181">
    <property type="entry name" value="Acyl_CoA_acyltransferase"/>
</dbReference>
<keyword evidence="2" id="KW-0808">Transferase</keyword>
<dbReference type="OrthoDB" id="275336at2"/>
<protein>
    <submittedName>
        <fullName evidence="2">N-acetyltransferase</fullName>
    </submittedName>
</protein>
<proteinExistence type="predicted"/>
<dbReference type="Proteomes" id="UP000321306">
    <property type="component" value="Unassembled WGS sequence"/>
</dbReference>
<keyword evidence="3" id="KW-1185">Reference proteome</keyword>
<feature type="domain" description="N-acetyltransferase" evidence="1">
    <location>
        <begin position="26"/>
        <end position="161"/>
    </location>
</feature>